<comment type="similarity">
    <text evidence="1">Belongs to the PPR family. PCMP-H subfamily.</text>
</comment>
<accession>A0A2C9U0P4</accession>
<dbReference type="InterPro" id="IPR032867">
    <property type="entry name" value="DYW_dom"/>
</dbReference>
<organism evidence="5">
    <name type="scientific">Manihot esculenta</name>
    <name type="common">Cassava</name>
    <name type="synonym">Jatropha manihot</name>
    <dbReference type="NCBI Taxonomy" id="3983"/>
    <lineage>
        <taxon>Eukaryota</taxon>
        <taxon>Viridiplantae</taxon>
        <taxon>Streptophyta</taxon>
        <taxon>Embryophyta</taxon>
        <taxon>Tracheophyta</taxon>
        <taxon>Spermatophyta</taxon>
        <taxon>Magnoliopsida</taxon>
        <taxon>eudicotyledons</taxon>
        <taxon>Gunneridae</taxon>
        <taxon>Pentapetalae</taxon>
        <taxon>rosids</taxon>
        <taxon>fabids</taxon>
        <taxon>Malpighiales</taxon>
        <taxon>Euphorbiaceae</taxon>
        <taxon>Crotonoideae</taxon>
        <taxon>Manihoteae</taxon>
        <taxon>Manihot</taxon>
    </lineage>
</organism>
<evidence type="ECO:0000259" key="4">
    <source>
        <dbReference type="Pfam" id="PF14432"/>
    </source>
</evidence>
<keyword evidence="2" id="KW-0677">Repeat</keyword>
<evidence type="ECO:0000256" key="3">
    <source>
        <dbReference type="PROSITE-ProRule" id="PRU00708"/>
    </source>
</evidence>
<feature type="repeat" description="PPR" evidence="3">
    <location>
        <begin position="142"/>
        <end position="176"/>
    </location>
</feature>
<dbReference type="PROSITE" id="PS51375">
    <property type="entry name" value="PPR"/>
    <property type="match status" value="9"/>
</dbReference>
<feature type="repeat" description="PPR" evidence="3">
    <location>
        <begin position="313"/>
        <end position="347"/>
    </location>
</feature>
<evidence type="ECO:0000256" key="1">
    <source>
        <dbReference type="ARBA" id="ARBA00006643"/>
    </source>
</evidence>
<dbReference type="PANTHER" id="PTHR47926">
    <property type="entry name" value="PENTATRICOPEPTIDE REPEAT-CONTAINING PROTEIN"/>
    <property type="match status" value="1"/>
</dbReference>
<proteinExistence type="inferred from homology"/>
<feature type="repeat" description="PPR" evidence="3">
    <location>
        <begin position="383"/>
        <end position="413"/>
    </location>
</feature>
<dbReference type="FunFam" id="1.25.40.10:FF:000158">
    <property type="entry name" value="pentatricopeptide repeat-containing protein At2g33680"/>
    <property type="match status" value="1"/>
</dbReference>
<dbReference type="GO" id="GO:0099402">
    <property type="term" value="P:plant organ development"/>
    <property type="evidence" value="ECO:0007669"/>
    <property type="project" value="UniProtKB-ARBA"/>
</dbReference>
<feature type="repeat" description="PPR" evidence="3">
    <location>
        <begin position="243"/>
        <end position="277"/>
    </location>
</feature>
<dbReference type="Gene3D" id="1.25.40.10">
    <property type="entry name" value="Tetratricopeptide repeat domain"/>
    <property type="match status" value="5"/>
</dbReference>
<dbReference type="Pfam" id="PF01535">
    <property type="entry name" value="PPR"/>
    <property type="match status" value="4"/>
</dbReference>
<evidence type="ECO:0000256" key="2">
    <source>
        <dbReference type="ARBA" id="ARBA00022737"/>
    </source>
</evidence>
<gene>
    <name evidence="5" type="ORF">MANES_18G021700</name>
</gene>
<dbReference type="GO" id="GO:0003723">
    <property type="term" value="F:RNA binding"/>
    <property type="evidence" value="ECO:0007669"/>
    <property type="project" value="InterPro"/>
</dbReference>
<protein>
    <recommendedName>
        <fullName evidence="4">DYW domain-containing protein</fullName>
    </recommendedName>
</protein>
<evidence type="ECO:0000313" key="5">
    <source>
        <dbReference type="EMBL" id="OAY22736.1"/>
    </source>
</evidence>
<dbReference type="FunFam" id="1.25.40.10:FF:000393">
    <property type="entry name" value="Pentatricopeptide repeat-containing protein At1g20230"/>
    <property type="match status" value="1"/>
</dbReference>
<feature type="repeat" description="PPR" evidence="3">
    <location>
        <begin position="485"/>
        <end position="519"/>
    </location>
</feature>
<dbReference type="SUPFAM" id="SSF81901">
    <property type="entry name" value="HCP-like"/>
    <property type="match status" value="1"/>
</dbReference>
<dbReference type="AlphaFoldDB" id="A0A2C9U0P4"/>
<dbReference type="InterPro" id="IPR046960">
    <property type="entry name" value="PPR_At4g14850-like_plant"/>
</dbReference>
<feature type="repeat" description="PPR" evidence="3">
    <location>
        <begin position="414"/>
        <end position="448"/>
    </location>
</feature>
<feature type="domain" description="DYW" evidence="4">
    <location>
        <begin position="808"/>
        <end position="889"/>
    </location>
</feature>
<feature type="repeat" description="PPR" evidence="3">
    <location>
        <begin position="586"/>
        <end position="620"/>
    </location>
</feature>
<dbReference type="InterPro" id="IPR002885">
    <property type="entry name" value="PPR_rpt"/>
</dbReference>
<sequence length="889" mass="99533">MENLMASMISTTLPPIVNARDTLSKFSPRNATSSIPSPVKLHPRITDSHLNYLCKMGRLSEAVMALESIGQHGSKVRPKTFINLLQSCIDSNSVTLGRQVHAHIDLVEEKTPFLDTKLVSMYAKCGSLRDARKLFDETRDKNLYTWSAIIGAYSREHRWKEVVGLFYMMMEYDCLPDGFLLPKILQACGNCRDIKTGELVHSLAVKCGVDSFPFINNSILAVYAKCAKLSLARRCFESMEKRDKVAWNTMISGYCQIGEIEEAQRLFDEMYEEGIKPCLVTWNIMISGYNQIGCCDVAMELMKKMENLGINPDVVTWTSMISGFAQNNRTDKALDLLNEMILAEVVPNGVTISSALSACASLKVLNQGLEIHALAVKMGFTDDVLVGNSLIEMYSKCGEPEAASEVFDMMSEKDIYSWNSMIGGYCQAGYCGKAYVLFMQMQKSEIQPNVITWNNMISGYIQNGDEDRAMDLFRRMEKDGKMKRDTASWNSLISGYLQIGQKDKAMSIFRQMQYCSVSPNTVTILSVLPACASLIALKKAKEIHGCVLRRNLVSVLAVSNSLIDTYAKSGNIGYSRTIFGRMLWKDFITWNTLIGGYVLYGCSDAALNLVDQMRKLGIKPNRSTFVSVILAHSLVGMVDEGERSFSSMIEDHQIIPSLEHYLAMVHLYGRSGKLKEALKFIEDMPMKPDSSVWSALLTACFIHGNFGLAIHAGESLLDLEPADSLIQQLVLQAHSLCGKPGDSSEVKRFEKDFKVPKLIGHSWIEVKNVVHSFVAGDRSKSCSDHLFSWVESVSKEVKAFDLHRGFYIEEEESEEIIGVHSEKLALAFAFVCGPSAPQSIRIVKNLRMCGDCHWMAKYISMKYGCEIYLSDSKCFHHFKSGRCSCGDYW</sequence>
<dbReference type="EMBL" id="CM004404">
    <property type="protein sequence ID" value="OAY22736.1"/>
    <property type="molecule type" value="Genomic_DNA"/>
</dbReference>
<dbReference type="GO" id="GO:0009451">
    <property type="term" value="P:RNA modification"/>
    <property type="evidence" value="ECO:0007669"/>
    <property type="project" value="InterPro"/>
</dbReference>
<feature type="repeat" description="PPR" evidence="3">
    <location>
        <begin position="449"/>
        <end position="483"/>
    </location>
</feature>
<dbReference type="InterPro" id="IPR011990">
    <property type="entry name" value="TPR-like_helical_dom_sf"/>
</dbReference>
<feature type="repeat" description="PPR" evidence="3">
    <location>
        <begin position="278"/>
        <end position="312"/>
    </location>
</feature>
<dbReference type="Pfam" id="PF13041">
    <property type="entry name" value="PPR_2"/>
    <property type="match status" value="4"/>
</dbReference>
<dbReference type="NCBIfam" id="TIGR00756">
    <property type="entry name" value="PPR"/>
    <property type="match status" value="9"/>
</dbReference>
<name>A0A2C9U0P4_MANES</name>
<dbReference type="FunFam" id="1.25.40.10:FF:000380">
    <property type="entry name" value="Pentatricopeptide repeat-containing protein, chloroplastic"/>
    <property type="match status" value="1"/>
</dbReference>
<reference evidence="5" key="1">
    <citation type="submission" date="2016-02" db="EMBL/GenBank/DDBJ databases">
        <title>WGS assembly of Manihot esculenta.</title>
        <authorList>
            <person name="Bredeson J.V."/>
            <person name="Prochnik S.E."/>
            <person name="Lyons J.B."/>
            <person name="Schmutz J."/>
            <person name="Grimwood J."/>
            <person name="Vrebalov J."/>
            <person name="Bart R.S."/>
            <person name="Amuge T."/>
            <person name="Ferguson M.E."/>
            <person name="Green R."/>
            <person name="Putnam N."/>
            <person name="Stites J."/>
            <person name="Rounsley S."/>
            <person name="Rokhsar D.S."/>
        </authorList>
    </citation>
    <scope>NUCLEOTIDE SEQUENCE [LARGE SCALE GENOMIC DNA]</scope>
    <source>
        <tissue evidence="5">Leaf</tissue>
    </source>
</reference>
<dbReference type="Pfam" id="PF14432">
    <property type="entry name" value="DYW_deaminase"/>
    <property type="match status" value="1"/>
</dbReference>
<dbReference type="GO" id="GO:0008270">
    <property type="term" value="F:zinc ion binding"/>
    <property type="evidence" value="ECO:0007669"/>
    <property type="project" value="InterPro"/>
</dbReference>